<accession>A0A0M0GK76</accession>
<dbReference type="Pfam" id="PF02518">
    <property type="entry name" value="HATPase_c"/>
    <property type="match status" value="1"/>
</dbReference>
<keyword evidence="6 11" id="KW-0418">Kinase</keyword>
<evidence type="ECO:0000256" key="7">
    <source>
        <dbReference type="ARBA" id="ARBA00022840"/>
    </source>
</evidence>
<dbReference type="SUPFAM" id="SSF55874">
    <property type="entry name" value="ATPase domain of HSP90 chaperone/DNA topoisomerase II/histidine kinase"/>
    <property type="match status" value="1"/>
</dbReference>
<dbReference type="InterPro" id="IPR005467">
    <property type="entry name" value="His_kinase_dom"/>
</dbReference>
<evidence type="ECO:0000256" key="6">
    <source>
        <dbReference type="ARBA" id="ARBA00022777"/>
    </source>
</evidence>
<evidence type="ECO:0000256" key="4">
    <source>
        <dbReference type="ARBA" id="ARBA00022679"/>
    </source>
</evidence>
<evidence type="ECO:0000256" key="3">
    <source>
        <dbReference type="ARBA" id="ARBA00022553"/>
    </source>
</evidence>
<reference evidence="12" key="1">
    <citation type="submission" date="2015-07" db="EMBL/GenBank/DDBJ databases">
        <title>Fjat-10036 dsm4.</title>
        <authorList>
            <person name="Liu B."/>
            <person name="Wang J."/>
            <person name="Zhu Y."/>
            <person name="Liu G."/>
            <person name="Chen Q."/>
            <person name="Chen Z."/>
            <person name="Lan J."/>
            <person name="Che J."/>
            <person name="Ge C."/>
            <person name="Shi H."/>
            <person name="Pan Z."/>
            <person name="Liu X."/>
        </authorList>
    </citation>
    <scope>NUCLEOTIDE SEQUENCE [LARGE SCALE GENOMIC DNA]</scope>
    <source>
        <strain evidence="12">DSM 4</strain>
    </source>
</reference>
<dbReference type="SMART" id="SM00387">
    <property type="entry name" value="HATPase_c"/>
    <property type="match status" value="1"/>
</dbReference>
<dbReference type="InterPro" id="IPR036890">
    <property type="entry name" value="HATPase_C_sf"/>
</dbReference>
<evidence type="ECO:0000256" key="5">
    <source>
        <dbReference type="ARBA" id="ARBA00022741"/>
    </source>
</evidence>
<keyword evidence="9" id="KW-1133">Transmembrane helix</keyword>
<dbReference type="PANTHER" id="PTHR43065:SF46">
    <property type="entry name" value="C4-DICARBOXYLATE TRANSPORT SENSOR PROTEIN DCTB"/>
    <property type="match status" value="1"/>
</dbReference>
<gene>
    <name evidence="11" type="ORF">AF332_25775</name>
</gene>
<keyword evidence="9" id="KW-0472">Membrane</keyword>
<dbReference type="Gene3D" id="1.10.287.130">
    <property type="match status" value="1"/>
</dbReference>
<keyword evidence="8" id="KW-0902">Two-component regulatory system</keyword>
<dbReference type="InterPro" id="IPR003661">
    <property type="entry name" value="HisK_dim/P_dom"/>
</dbReference>
<dbReference type="STRING" id="1459.AF332_25775"/>
<feature type="transmembrane region" description="Helical" evidence="9">
    <location>
        <begin position="6"/>
        <end position="25"/>
    </location>
</feature>
<proteinExistence type="predicted"/>
<feature type="transmembrane region" description="Helical" evidence="9">
    <location>
        <begin position="159"/>
        <end position="178"/>
    </location>
</feature>
<dbReference type="PROSITE" id="PS50109">
    <property type="entry name" value="HIS_KIN"/>
    <property type="match status" value="1"/>
</dbReference>
<comment type="catalytic activity">
    <reaction evidence="1">
        <text>ATP + protein L-histidine = ADP + protein N-phospho-L-histidine.</text>
        <dbReference type="EC" id="2.7.13.3"/>
    </reaction>
</comment>
<evidence type="ECO:0000313" key="11">
    <source>
        <dbReference type="EMBL" id="KON89892.1"/>
    </source>
</evidence>
<dbReference type="SUPFAM" id="SSF47384">
    <property type="entry name" value="Homodimeric domain of signal transducing histidine kinase"/>
    <property type="match status" value="1"/>
</dbReference>
<dbReference type="CDD" id="cd00082">
    <property type="entry name" value="HisKA"/>
    <property type="match status" value="1"/>
</dbReference>
<keyword evidence="7" id="KW-0067">ATP-binding</keyword>
<dbReference type="InterPro" id="IPR004358">
    <property type="entry name" value="Sig_transdc_His_kin-like_C"/>
</dbReference>
<evidence type="ECO:0000313" key="12">
    <source>
        <dbReference type="Proteomes" id="UP000037109"/>
    </source>
</evidence>
<dbReference type="OrthoDB" id="9815750at2"/>
<dbReference type="RefSeq" id="WP_053437257.1">
    <property type="nucleotide sequence ID" value="NZ_LGUF01000007.1"/>
</dbReference>
<dbReference type="Proteomes" id="UP000037109">
    <property type="component" value="Unassembled WGS sequence"/>
</dbReference>
<feature type="transmembrane region" description="Helical" evidence="9">
    <location>
        <begin position="37"/>
        <end position="54"/>
    </location>
</feature>
<dbReference type="AlphaFoldDB" id="A0A0M0GK76"/>
<dbReference type="InterPro" id="IPR036097">
    <property type="entry name" value="HisK_dim/P_sf"/>
</dbReference>
<sequence>MEITKHFFFNLSLLMVILFIVLVCAERSSKFRFTKRCSVIWLLFMIWICFQFSYQPSAHYFFDLRLIPVIIGGLYAGMGLSLAGAVILMRSLYGIEPGFYSNILLYLPLGIILWRLYPWFWKQVPRKRIRITVIISMILSVLTVVVMEVSVPPQNRFDAWFAYLMIPPLGVFMISYVIEFAKRNLDIRENLVRTEKLEAVEQMGAAISHEIRNPLTAAIGFVQLLQEQRLPPRKRAEYLSIVKAELESAEQVIQNYLTFSKPSLDKIEEINVKKELMQVMNILKPTANQNSVEINAHFSLLGSIKGDRQKFHQCFLNVIKNSIEAMPRGGQLYIETHYSISQITIEIKDTGVGMTSDQLQRLGEPYYSTKGSKGTGLGMMVVFSIVRAMDGNVRVKSEVDKGTTFSFTFPNYSSEVHRE</sequence>
<feature type="transmembrane region" description="Helical" evidence="9">
    <location>
        <begin position="66"/>
        <end position="87"/>
    </location>
</feature>
<keyword evidence="5" id="KW-0547">Nucleotide-binding</keyword>
<evidence type="ECO:0000256" key="8">
    <source>
        <dbReference type="ARBA" id="ARBA00023012"/>
    </source>
</evidence>
<organism evidence="11 12">
    <name type="scientific">Sporosarcina globispora</name>
    <name type="common">Bacillus globisporus</name>
    <dbReference type="NCBI Taxonomy" id="1459"/>
    <lineage>
        <taxon>Bacteria</taxon>
        <taxon>Bacillati</taxon>
        <taxon>Bacillota</taxon>
        <taxon>Bacilli</taxon>
        <taxon>Bacillales</taxon>
        <taxon>Caryophanaceae</taxon>
        <taxon>Sporosarcina</taxon>
    </lineage>
</organism>
<dbReference type="PATRIC" id="fig|1459.3.peg.5665"/>
<evidence type="ECO:0000256" key="9">
    <source>
        <dbReference type="SAM" id="Phobius"/>
    </source>
</evidence>
<keyword evidence="12" id="KW-1185">Reference proteome</keyword>
<dbReference type="GO" id="GO:0000155">
    <property type="term" value="F:phosphorelay sensor kinase activity"/>
    <property type="evidence" value="ECO:0007669"/>
    <property type="project" value="InterPro"/>
</dbReference>
<dbReference type="InterPro" id="IPR003594">
    <property type="entry name" value="HATPase_dom"/>
</dbReference>
<protein>
    <recommendedName>
        <fullName evidence="2">histidine kinase</fullName>
        <ecNumber evidence="2">2.7.13.3</ecNumber>
    </recommendedName>
</protein>
<dbReference type="SMART" id="SM00388">
    <property type="entry name" value="HisKA"/>
    <property type="match status" value="1"/>
</dbReference>
<feature type="transmembrane region" description="Helical" evidence="9">
    <location>
        <begin position="99"/>
        <end position="117"/>
    </location>
</feature>
<dbReference type="EC" id="2.7.13.3" evidence="2"/>
<name>A0A0M0GK76_SPOGL</name>
<evidence type="ECO:0000259" key="10">
    <source>
        <dbReference type="PROSITE" id="PS50109"/>
    </source>
</evidence>
<dbReference type="GO" id="GO:0005524">
    <property type="term" value="F:ATP binding"/>
    <property type="evidence" value="ECO:0007669"/>
    <property type="project" value="UniProtKB-KW"/>
</dbReference>
<keyword evidence="3" id="KW-0597">Phosphoprotein</keyword>
<evidence type="ECO:0000256" key="2">
    <source>
        <dbReference type="ARBA" id="ARBA00012438"/>
    </source>
</evidence>
<keyword evidence="4" id="KW-0808">Transferase</keyword>
<feature type="domain" description="Histidine kinase" evidence="10">
    <location>
        <begin position="206"/>
        <end position="413"/>
    </location>
</feature>
<keyword evidence="9" id="KW-0812">Transmembrane</keyword>
<comment type="caution">
    <text evidence="11">The sequence shown here is derived from an EMBL/GenBank/DDBJ whole genome shotgun (WGS) entry which is preliminary data.</text>
</comment>
<dbReference type="Gene3D" id="3.30.565.10">
    <property type="entry name" value="Histidine kinase-like ATPase, C-terminal domain"/>
    <property type="match status" value="1"/>
</dbReference>
<dbReference type="PANTHER" id="PTHR43065">
    <property type="entry name" value="SENSOR HISTIDINE KINASE"/>
    <property type="match status" value="1"/>
</dbReference>
<evidence type="ECO:0000256" key="1">
    <source>
        <dbReference type="ARBA" id="ARBA00000085"/>
    </source>
</evidence>
<feature type="transmembrane region" description="Helical" evidence="9">
    <location>
        <begin position="129"/>
        <end position="147"/>
    </location>
</feature>
<dbReference type="PRINTS" id="PR00344">
    <property type="entry name" value="BCTRLSENSOR"/>
</dbReference>
<dbReference type="Pfam" id="PF00512">
    <property type="entry name" value="HisKA"/>
    <property type="match status" value="1"/>
</dbReference>
<dbReference type="EMBL" id="LGUF01000007">
    <property type="protein sequence ID" value="KON89892.1"/>
    <property type="molecule type" value="Genomic_DNA"/>
</dbReference>